<comment type="caution">
    <text evidence="3">The sequence shown here is derived from an EMBL/GenBank/DDBJ whole genome shotgun (WGS) entry which is preliminary data.</text>
</comment>
<feature type="domain" description="DUF7282" evidence="2">
    <location>
        <begin position="78"/>
        <end position="172"/>
    </location>
</feature>
<keyword evidence="1" id="KW-0812">Transmembrane</keyword>
<accession>A0A1F6D268</accession>
<dbReference type="InterPro" id="IPR055706">
    <property type="entry name" value="Slg1/2_DUF7282"/>
</dbReference>
<feature type="transmembrane region" description="Helical" evidence="1">
    <location>
        <begin position="12"/>
        <end position="30"/>
    </location>
</feature>
<proteinExistence type="predicted"/>
<dbReference type="Proteomes" id="UP000177659">
    <property type="component" value="Unassembled WGS sequence"/>
</dbReference>
<dbReference type="Pfam" id="PF23951">
    <property type="entry name" value="DUF7282"/>
    <property type="match status" value="1"/>
</dbReference>
<organism evidence="3 4">
    <name type="scientific">Candidatus Kaiserbacteria bacterium RIFCSPHIGHO2_02_FULL_49_11</name>
    <dbReference type="NCBI Taxonomy" id="1798489"/>
    <lineage>
        <taxon>Bacteria</taxon>
        <taxon>Candidatus Kaiseribacteriota</taxon>
    </lineage>
</organism>
<evidence type="ECO:0000313" key="4">
    <source>
        <dbReference type="Proteomes" id="UP000177659"/>
    </source>
</evidence>
<keyword evidence="1" id="KW-0472">Membrane</keyword>
<evidence type="ECO:0000256" key="1">
    <source>
        <dbReference type="SAM" id="Phobius"/>
    </source>
</evidence>
<evidence type="ECO:0000259" key="2">
    <source>
        <dbReference type="Pfam" id="PF23951"/>
    </source>
</evidence>
<protein>
    <recommendedName>
        <fullName evidence="2">DUF7282 domain-containing protein</fullName>
    </recommendedName>
</protein>
<reference evidence="3 4" key="1">
    <citation type="journal article" date="2016" name="Nat. Commun.">
        <title>Thousands of microbial genomes shed light on interconnected biogeochemical processes in an aquifer system.</title>
        <authorList>
            <person name="Anantharaman K."/>
            <person name="Brown C.T."/>
            <person name="Hug L.A."/>
            <person name="Sharon I."/>
            <person name="Castelle C.J."/>
            <person name="Probst A.J."/>
            <person name="Thomas B.C."/>
            <person name="Singh A."/>
            <person name="Wilkins M.J."/>
            <person name="Karaoz U."/>
            <person name="Brodie E.L."/>
            <person name="Williams K.H."/>
            <person name="Hubbard S.S."/>
            <person name="Banfield J.F."/>
        </authorList>
    </citation>
    <scope>NUCLEOTIDE SEQUENCE [LARGE SCALE GENOMIC DNA]</scope>
</reference>
<sequence length="177" mass="19090">MNLVSGTYYIRMFASFAIGVLVGVFGFWMWSATQDSLAVDVTEEKDVVLSLQEEDTGSALPLQGSVSVTSFVQNERIAVPNQVAGYRVVVTRAVFDEEGWVVIHEGTDGKIGNALGAARFPAGESAGEVHVLRTTIAGNVYRAVLYHDNGDKVFDLQSDFPILTGGNQPILTTFTAQ</sequence>
<dbReference type="EMBL" id="MFLC01000002">
    <property type="protein sequence ID" value="OGG55401.1"/>
    <property type="molecule type" value="Genomic_DNA"/>
</dbReference>
<keyword evidence="1" id="KW-1133">Transmembrane helix</keyword>
<gene>
    <name evidence="3" type="ORF">A3D62_03410</name>
</gene>
<evidence type="ECO:0000313" key="3">
    <source>
        <dbReference type="EMBL" id="OGG55401.1"/>
    </source>
</evidence>
<dbReference type="AlphaFoldDB" id="A0A1F6D268"/>
<name>A0A1F6D268_9BACT</name>